<evidence type="ECO:0000313" key="2">
    <source>
        <dbReference type="EMBL" id="VCW66160.1"/>
    </source>
</evidence>
<gene>
    <name evidence="2" type="ORF">BN2614_LOCUS2</name>
</gene>
<feature type="compositionally biased region" description="Polar residues" evidence="1">
    <location>
        <begin position="16"/>
        <end position="37"/>
    </location>
</feature>
<feature type="region of interest" description="Disordered" evidence="1">
    <location>
        <begin position="76"/>
        <end position="99"/>
    </location>
</feature>
<organism evidence="2 3">
    <name type="scientific">Gulo gulo</name>
    <name type="common">Wolverine</name>
    <name type="synonym">Gluton</name>
    <dbReference type="NCBI Taxonomy" id="48420"/>
    <lineage>
        <taxon>Eukaryota</taxon>
        <taxon>Metazoa</taxon>
        <taxon>Chordata</taxon>
        <taxon>Craniata</taxon>
        <taxon>Vertebrata</taxon>
        <taxon>Euteleostomi</taxon>
        <taxon>Mammalia</taxon>
        <taxon>Eutheria</taxon>
        <taxon>Laurasiatheria</taxon>
        <taxon>Carnivora</taxon>
        <taxon>Caniformia</taxon>
        <taxon>Musteloidea</taxon>
        <taxon>Mustelidae</taxon>
        <taxon>Guloninae</taxon>
        <taxon>Gulo</taxon>
    </lineage>
</organism>
<name>A0A9X9LEJ9_GULGU</name>
<reference evidence="2 3" key="1">
    <citation type="submission" date="2018-10" db="EMBL/GenBank/DDBJ databases">
        <authorList>
            <person name="Ekblom R."/>
            <person name="Jareborg N."/>
        </authorList>
    </citation>
    <scope>NUCLEOTIDE SEQUENCE [LARGE SCALE GENOMIC DNA]</scope>
    <source>
        <tissue evidence="2">Muscle</tissue>
    </source>
</reference>
<dbReference type="Proteomes" id="UP000269945">
    <property type="component" value="Unassembled WGS sequence"/>
</dbReference>
<feature type="region of interest" description="Disordered" evidence="1">
    <location>
        <begin position="1"/>
        <end position="37"/>
    </location>
</feature>
<protein>
    <submittedName>
        <fullName evidence="2">Uncharacterized protein</fullName>
    </submittedName>
</protein>
<dbReference type="EMBL" id="CYRY02001514">
    <property type="protein sequence ID" value="VCW66160.1"/>
    <property type="molecule type" value="Genomic_DNA"/>
</dbReference>
<accession>A0A9X9LEJ9</accession>
<comment type="caution">
    <text evidence="2">The sequence shown here is derived from an EMBL/GenBank/DDBJ whole genome shotgun (WGS) entry which is preliminary data.</text>
</comment>
<feature type="compositionally biased region" description="Basic and acidic residues" evidence="1">
    <location>
        <begin position="1"/>
        <end position="15"/>
    </location>
</feature>
<evidence type="ECO:0000256" key="1">
    <source>
        <dbReference type="SAM" id="MobiDB-lite"/>
    </source>
</evidence>
<proteinExistence type="predicted"/>
<keyword evidence="3" id="KW-1185">Reference proteome</keyword>
<sequence>MSQAESDKAADDAETSRLSQQMMRCHSPTTTKSKQLWSTQTQSSLGCWSSKSDQTGCLESAGRGFRGRCIESLHQQGRRSEEKVWGHRGGSGLISRSWD</sequence>
<evidence type="ECO:0000313" key="3">
    <source>
        <dbReference type="Proteomes" id="UP000269945"/>
    </source>
</evidence>
<dbReference type="AlphaFoldDB" id="A0A9X9LEJ9"/>